<proteinExistence type="predicted"/>
<keyword evidence="2" id="KW-1185">Reference proteome</keyword>
<sequence>MPKQEMLEILKRDREVRDILSWPFDFDLSVSARDADWFQVKPEADTNILACDGTGGIFLLYSPDQRLIHLTSEGQAGVIASDLEEGIRLMVAYPYWRDLLKFSGGGKLKEMRRVAPYLERELHGDQPDIDKQRSTLKKRLSLLEAVDAIASLHAAVSTLGKGIVVTAPDGTEFESLFNTFTVESNPAWKQA</sequence>
<evidence type="ECO:0000313" key="1">
    <source>
        <dbReference type="EMBL" id="MBB6053152.1"/>
    </source>
</evidence>
<dbReference type="RefSeq" id="WP_184203165.1">
    <property type="nucleotide sequence ID" value="NZ_JACHGW010000005.1"/>
</dbReference>
<evidence type="ECO:0008006" key="3">
    <source>
        <dbReference type="Google" id="ProtNLM"/>
    </source>
</evidence>
<dbReference type="EMBL" id="JACHGW010000005">
    <property type="protein sequence ID" value="MBB6053152.1"/>
    <property type="molecule type" value="Genomic_DNA"/>
</dbReference>
<accession>A0A7W9SUM8</accession>
<dbReference type="AlphaFoldDB" id="A0A7W9SUM8"/>
<dbReference type="Proteomes" id="UP000520814">
    <property type="component" value="Unassembled WGS sequence"/>
</dbReference>
<evidence type="ECO:0000313" key="2">
    <source>
        <dbReference type="Proteomes" id="UP000520814"/>
    </source>
</evidence>
<protein>
    <recommendedName>
        <fullName evidence="3">SUKH-4 immunity protein</fullName>
    </recommendedName>
</protein>
<comment type="caution">
    <text evidence="1">The sequence shown here is derived from an EMBL/GenBank/DDBJ whole genome shotgun (WGS) entry which is preliminary data.</text>
</comment>
<gene>
    <name evidence="1" type="ORF">HNQ39_004984</name>
</gene>
<name>A0A7W9SUM8_ARMRO</name>
<reference evidence="1 2" key="1">
    <citation type="submission" date="2020-08" db="EMBL/GenBank/DDBJ databases">
        <title>Genomic Encyclopedia of Type Strains, Phase IV (KMG-IV): sequencing the most valuable type-strain genomes for metagenomic binning, comparative biology and taxonomic classification.</title>
        <authorList>
            <person name="Goeker M."/>
        </authorList>
    </citation>
    <scope>NUCLEOTIDE SEQUENCE [LARGE SCALE GENOMIC DNA]</scope>
    <source>
        <strain evidence="1 2">DSM 23562</strain>
    </source>
</reference>
<organism evidence="1 2">
    <name type="scientific">Armatimonas rosea</name>
    <dbReference type="NCBI Taxonomy" id="685828"/>
    <lineage>
        <taxon>Bacteria</taxon>
        <taxon>Bacillati</taxon>
        <taxon>Armatimonadota</taxon>
        <taxon>Armatimonadia</taxon>
        <taxon>Armatimonadales</taxon>
        <taxon>Armatimonadaceae</taxon>
        <taxon>Armatimonas</taxon>
    </lineage>
</organism>